<keyword evidence="1" id="KW-1133">Transmembrane helix</keyword>
<evidence type="ECO:0000313" key="2">
    <source>
        <dbReference type="EMBL" id="KAJ7785198.1"/>
    </source>
</evidence>
<comment type="caution">
    <text evidence="2">The sequence shown here is derived from an EMBL/GenBank/DDBJ whole genome shotgun (WGS) entry which is preliminary data.</text>
</comment>
<organism evidence="2 3">
    <name type="scientific">Mycena maculata</name>
    <dbReference type="NCBI Taxonomy" id="230809"/>
    <lineage>
        <taxon>Eukaryota</taxon>
        <taxon>Fungi</taxon>
        <taxon>Dikarya</taxon>
        <taxon>Basidiomycota</taxon>
        <taxon>Agaricomycotina</taxon>
        <taxon>Agaricomycetes</taxon>
        <taxon>Agaricomycetidae</taxon>
        <taxon>Agaricales</taxon>
        <taxon>Marasmiineae</taxon>
        <taxon>Mycenaceae</taxon>
        <taxon>Mycena</taxon>
    </lineage>
</organism>
<proteinExistence type="predicted"/>
<evidence type="ECO:0000313" key="3">
    <source>
        <dbReference type="Proteomes" id="UP001215280"/>
    </source>
</evidence>
<dbReference type="Proteomes" id="UP001215280">
    <property type="component" value="Unassembled WGS sequence"/>
</dbReference>
<protein>
    <submittedName>
        <fullName evidence="2">Uncharacterized protein</fullName>
    </submittedName>
</protein>
<feature type="transmembrane region" description="Helical" evidence="1">
    <location>
        <begin position="86"/>
        <end position="108"/>
    </location>
</feature>
<reference evidence="2" key="1">
    <citation type="submission" date="2023-03" db="EMBL/GenBank/DDBJ databases">
        <title>Massive genome expansion in bonnet fungi (Mycena s.s.) driven by repeated elements and novel gene families across ecological guilds.</title>
        <authorList>
            <consortium name="Lawrence Berkeley National Laboratory"/>
            <person name="Harder C.B."/>
            <person name="Miyauchi S."/>
            <person name="Viragh M."/>
            <person name="Kuo A."/>
            <person name="Thoen E."/>
            <person name="Andreopoulos B."/>
            <person name="Lu D."/>
            <person name="Skrede I."/>
            <person name="Drula E."/>
            <person name="Henrissat B."/>
            <person name="Morin E."/>
            <person name="Kohler A."/>
            <person name="Barry K."/>
            <person name="LaButti K."/>
            <person name="Morin E."/>
            <person name="Salamov A."/>
            <person name="Lipzen A."/>
            <person name="Mereny Z."/>
            <person name="Hegedus B."/>
            <person name="Baldrian P."/>
            <person name="Stursova M."/>
            <person name="Weitz H."/>
            <person name="Taylor A."/>
            <person name="Grigoriev I.V."/>
            <person name="Nagy L.G."/>
            <person name="Martin F."/>
            <person name="Kauserud H."/>
        </authorList>
    </citation>
    <scope>NUCLEOTIDE SEQUENCE</scope>
    <source>
        <strain evidence="2">CBHHK188m</strain>
    </source>
</reference>
<keyword evidence="1" id="KW-0472">Membrane</keyword>
<keyword evidence="3" id="KW-1185">Reference proteome</keyword>
<accession>A0AAD7KGN3</accession>
<keyword evidence="1" id="KW-0812">Transmembrane</keyword>
<dbReference type="EMBL" id="JARJLG010000001">
    <property type="protein sequence ID" value="KAJ7785198.1"/>
    <property type="molecule type" value="Genomic_DNA"/>
</dbReference>
<evidence type="ECO:0000256" key="1">
    <source>
        <dbReference type="SAM" id="Phobius"/>
    </source>
</evidence>
<gene>
    <name evidence="2" type="ORF">DFH07DRAFT_786988</name>
</gene>
<dbReference type="AlphaFoldDB" id="A0AAD7KGN3"/>
<name>A0AAD7KGN3_9AGAR</name>
<sequence>MLRHHSPAITPAVTFTITTPAIGISLMPCPPIAGPIHHLKIDNAYYETKACPFVPPHFGEGIGCGGAESQRIFSSRIQQLSTVDTFYVLGAVEWISVISCVWIPWAIFEVSTVVICW</sequence>